<dbReference type="InterPro" id="IPR051629">
    <property type="entry name" value="Sulfite_efflux_TDT"/>
</dbReference>
<dbReference type="RefSeq" id="WP_190073558.1">
    <property type="nucleotide sequence ID" value="NZ_BNBM01000014.1"/>
</dbReference>
<feature type="transmembrane region" description="Helical" evidence="8">
    <location>
        <begin position="191"/>
        <end position="214"/>
    </location>
</feature>
<feature type="transmembrane region" description="Helical" evidence="8">
    <location>
        <begin position="269"/>
        <end position="291"/>
    </location>
</feature>
<sequence length="385" mass="39529">MVTAARHLGPTRRLGVRHLGPNWYAAVMGTAAVATAGAGLPLHLPGLRTVCAAVWALSLALLVTLLGARAAHWSHHRDQARAHLLDPAMAPFYGCLSMALLAVGGGALVVGRDWIGTSAAVALDAVLFAAGTAIGLAAAVAVPYLMAVRHRVEPSEATPVWLLPLVAPMVSAALGPLLVPHLPAGQARETLLLACVAMFGLSLLATLLMLPLVFARLITGGPLPLVLTPSLFLVLGPLGQSTTAVGVFADVAPGVVPAPYSEGFGMLAVLYGVPVMGFALLWFGLATAHVLRARRHGMGFAMTWWAFTFPVGTCVTGATALARHTGLVVYEGLAVGLYVVLVAAWGVAAVHTTRGLFSGALLAGPPSVPVVPRQVTGRTTSGAAR</sequence>
<feature type="transmembrane region" description="Helical" evidence="8">
    <location>
        <begin position="21"/>
        <end position="40"/>
    </location>
</feature>
<dbReference type="PANTHER" id="PTHR31686">
    <property type="match status" value="1"/>
</dbReference>
<feature type="transmembrane region" description="Helical" evidence="8">
    <location>
        <begin position="226"/>
        <end position="249"/>
    </location>
</feature>
<keyword evidence="3" id="KW-0813">Transport</keyword>
<dbReference type="Gene3D" id="1.50.10.150">
    <property type="entry name" value="Voltage-dependent anion channel"/>
    <property type="match status" value="1"/>
</dbReference>
<dbReference type="EMBL" id="JBEPFB010000015">
    <property type="protein sequence ID" value="MER7376822.1"/>
    <property type="molecule type" value="Genomic_DNA"/>
</dbReference>
<name>A0ABV1XYY2_9ACTN</name>
<keyword evidence="7 8" id="KW-0472">Membrane</keyword>
<accession>A0ABV1XYY2</accession>
<protein>
    <submittedName>
        <fullName evidence="9">TDT family transporter</fullName>
    </submittedName>
</protein>
<feature type="transmembrane region" description="Helical" evidence="8">
    <location>
        <begin position="46"/>
        <end position="68"/>
    </location>
</feature>
<dbReference type="InterPro" id="IPR004695">
    <property type="entry name" value="SLAC1/Mae1/Ssu1/TehA"/>
</dbReference>
<evidence type="ECO:0000256" key="6">
    <source>
        <dbReference type="ARBA" id="ARBA00022989"/>
    </source>
</evidence>
<dbReference type="Proteomes" id="UP001486207">
    <property type="component" value="Unassembled WGS sequence"/>
</dbReference>
<evidence type="ECO:0000256" key="1">
    <source>
        <dbReference type="ARBA" id="ARBA00004651"/>
    </source>
</evidence>
<keyword evidence="6 8" id="KW-1133">Transmembrane helix</keyword>
<dbReference type="Pfam" id="PF03595">
    <property type="entry name" value="SLAC1"/>
    <property type="match status" value="1"/>
</dbReference>
<dbReference type="CDD" id="cd09320">
    <property type="entry name" value="TDT_like_2"/>
    <property type="match status" value="1"/>
</dbReference>
<gene>
    <name evidence="9" type="ORF">ABT384_29725</name>
</gene>
<evidence type="ECO:0000256" key="7">
    <source>
        <dbReference type="ARBA" id="ARBA00023136"/>
    </source>
</evidence>
<keyword evidence="5 8" id="KW-0812">Transmembrane</keyword>
<proteinExistence type="inferred from homology"/>
<comment type="caution">
    <text evidence="9">The sequence shown here is derived from an EMBL/GenBank/DDBJ whole genome shotgun (WGS) entry which is preliminary data.</text>
</comment>
<feature type="transmembrane region" description="Helical" evidence="8">
    <location>
        <begin position="303"/>
        <end position="322"/>
    </location>
</feature>
<dbReference type="PANTHER" id="PTHR31686:SF1">
    <property type="entry name" value="SULFITE EFFLUX PUMP SSU1"/>
    <property type="match status" value="1"/>
</dbReference>
<feature type="transmembrane region" description="Helical" evidence="8">
    <location>
        <begin position="125"/>
        <end position="148"/>
    </location>
</feature>
<feature type="transmembrane region" description="Helical" evidence="8">
    <location>
        <begin position="328"/>
        <end position="350"/>
    </location>
</feature>
<feature type="transmembrane region" description="Helical" evidence="8">
    <location>
        <begin position="160"/>
        <end position="179"/>
    </location>
</feature>
<keyword evidence="4" id="KW-1003">Cell membrane</keyword>
<comment type="similarity">
    <text evidence="2">Belongs to the tellurite-resistance/dicarboxylate transporter (TDT) family.</text>
</comment>
<evidence type="ECO:0000313" key="10">
    <source>
        <dbReference type="Proteomes" id="UP001486207"/>
    </source>
</evidence>
<organism evidence="9 10">
    <name type="scientific">Streptomyces lanatus</name>
    <dbReference type="NCBI Taxonomy" id="66900"/>
    <lineage>
        <taxon>Bacteria</taxon>
        <taxon>Bacillati</taxon>
        <taxon>Actinomycetota</taxon>
        <taxon>Actinomycetes</taxon>
        <taxon>Kitasatosporales</taxon>
        <taxon>Streptomycetaceae</taxon>
        <taxon>Streptomyces</taxon>
    </lineage>
</organism>
<evidence type="ECO:0000256" key="3">
    <source>
        <dbReference type="ARBA" id="ARBA00022448"/>
    </source>
</evidence>
<keyword evidence="10" id="KW-1185">Reference proteome</keyword>
<dbReference type="InterPro" id="IPR038665">
    <property type="entry name" value="Voltage-dep_anion_channel_sf"/>
</dbReference>
<feature type="transmembrane region" description="Helical" evidence="8">
    <location>
        <begin position="89"/>
        <end position="110"/>
    </location>
</feature>
<evidence type="ECO:0000256" key="5">
    <source>
        <dbReference type="ARBA" id="ARBA00022692"/>
    </source>
</evidence>
<reference evidence="9 10" key="1">
    <citation type="submission" date="2024-06" db="EMBL/GenBank/DDBJ databases">
        <title>The Natural Products Discovery Center: Release of the First 8490 Sequenced Strains for Exploring Actinobacteria Biosynthetic Diversity.</title>
        <authorList>
            <person name="Kalkreuter E."/>
            <person name="Kautsar S.A."/>
            <person name="Yang D."/>
            <person name="Bader C.D."/>
            <person name="Teijaro C.N."/>
            <person name="Fluegel L."/>
            <person name="Davis C.M."/>
            <person name="Simpson J.R."/>
            <person name="Lauterbach L."/>
            <person name="Steele A.D."/>
            <person name="Gui C."/>
            <person name="Meng S."/>
            <person name="Li G."/>
            <person name="Viehrig K."/>
            <person name="Ye F."/>
            <person name="Su P."/>
            <person name="Kiefer A.F."/>
            <person name="Nichols A."/>
            <person name="Cepeda A.J."/>
            <person name="Yan W."/>
            <person name="Fan B."/>
            <person name="Jiang Y."/>
            <person name="Adhikari A."/>
            <person name="Zheng C.-J."/>
            <person name="Schuster L."/>
            <person name="Cowan T.M."/>
            <person name="Smanski M.J."/>
            <person name="Chevrette M.G."/>
            <person name="De Carvalho L.P.S."/>
            <person name="Shen B."/>
        </authorList>
    </citation>
    <scope>NUCLEOTIDE SEQUENCE [LARGE SCALE GENOMIC DNA]</scope>
    <source>
        <strain evidence="9 10">NPDC000155</strain>
    </source>
</reference>
<comment type="subcellular location">
    <subcellularLocation>
        <location evidence="1">Cell membrane</location>
        <topology evidence="1">Multi-pass membrane protein</topology>
    </subcellularLocation>
</comment>
<evidence type="ECO:0000256" key="2">
    <source>
        <dbReference type="ARBA" id="ARBA00008566"/>
    </source>
</evidence>
<evidence type="ECO:0000256" key="8">
    <source>
        <dbReference type="SAM" id="Phobius"/>
    </source>
</evidence>
<evidence type="ECO:0000256" key="4">
    <source>
        <dbReference type="ARBA" id="ARBA00022475"/>
    </source>
</evidence>
<evidence type="ECO:0000313" key="9">
    <source>
        <dbReference type="EMBL" id="MER7376822.1"/>
    </source>
</evidence>